<name>A0AAD4R1Y5_9BILA</name>
<dbReference type="InterPro" id="IPR016186">
    <property type="entry name" value="C-type_lectin-like/link_sf"/>
</dbReference>
<dbReference type="Proteomes" id="UP001201812">
    <property type="component" value="Unassembled WGS sequence"/>
</dbReference>
<evidence type="ECO:0008006" key="3">
    <source>
        <dbReference type="Google" id="ProtNLM"/>
    </source>
</evidence>
<evidence type="ECO:0000313" key="2">
    <source>
        <dbReference type="Proteomes" id="UP001201812"/>
    </source>
</evidence>
<keyword evidence="2" id="KW-1185">Reference proteome</keyword>
<evidence type="ECO:0000313" key="1">
    <source>
        <dbReference type="EMBL" id="KAI1704559.1"/>
    </source>
</evidence>
<accession>A0AAD4R1Y5</accession>
<dbReference type="SUPFAM" id="SSF56436">
    <property type="entry name" value="C-type lectin-like"/>
    <property type="match status" value="1"/>
</dbReference>
<dbReference type="AlphaFoldDB" id="A0AAD4R1Y5"/>
<organism evidence="1 2">
    <name type="scientific">Ditylenchus destructor</name>
    <dbReference type="NCBI Taxonomy" id="166010"/>
    <lineage>
        <taxon>Eukaryota</taxon>
        <taxon>Metazoa</taxon>
        <taxon>Ecdysozoa</taxon>
        <taxon>Nematoda</taxon>
        <taxon>Chromadorea</taxon>
        <taxon>Rhabditida</taxon>
        <taxon>Tylenchina</taxon>
        <taxon>Tylenchomorpha</taxon>
        <taxon>Sphaerularioidea</taxon>
        <taxon>Anguinidae</taxon>
        <taxon>Anguininae</taxon>
        <taxon>Ditylenchus</taxon>
    </lineage>
</organism>
<reference evidence="1" key="1">
    <citation type="submission" date="2022-01" db="EMBL/GenBank/DDBJ databases">
        <title>Genome Sequence Resource for Two Populations of Ditylenchus destructor, the Migratory Endoparasitic Phytonematode.</title>
        <authorList>
            <person name="Zhang H."/>
            <person name="Lin R."/>
            <person name="Xie B."/>
        </authorList>
    </citation>
    <scope>NUCLEOTIDE SEQUENCE</scope>
    <source>
        <strain evidence="1">BazhouSP</strain>
    </source>
</reference>
<gene>
    <name evidence="1" type="ORF">DdX_14194</name>
</gene>
<protein>
    <recommendedName>
        <fullName evidence="3">C-type lectin domain-containing protein</fullName>
    </recommendedName>
</protein>
<proteinExistence type="predicted"/>
<dbReference type="Gene3D" id="3.10.100.10">
    <property type="entry name" value="Mannose-Binding Protein A, subunit A"/>
    <property type="match status" value="1"/>
</dbReference>
<dbReference type="EMBL" id="JAKKPZ010000066">
    <property type="protein sequence ID" value="KAI1704559.1"/>
    <property type="molecule type" value="Genomic_DNA"/>
</dbReference>
<dbReference type="InterPro" id="IPR016187">
    <property type="entry name" value="CTDL_fold"/>
</dbReference>
<dbReference type="CDD" id="cd00037">
    <property type="entry name" value="CLECT"/>
    <property type="match status" value="1"/>
</dbReference>
<comment type="caution">
    <text evidence="1">The sequence shown here is derived from an EMBL/GenBank/DDBJ whole genome shotgun (WGS) entry which is preliminary data.</text>
</comment>
<sequence>MVQEKALHSDGTHLDFLFARPSHNFNLTVWVVREHPTGNETKWDKHCFSFNGFPELCRGHRFDMLPFFCEQYKYNPCGDGAWFYRDSQCFKAITRPEGYTFWEAKDECAKEDGAILATIDSRSKNELTIKLLKESRVMPRSIELQDAWIGFRLYRFMEVKCCKKSFI</sequence>